<dbReference type="STRING" id="75743.A0A401NGJ0"/>
<accession>A0A401NGJ0</accession>
<feature type="non-terminal residue" evidence="1">
    <location>
        <position position="120"/>
    </location>
</feature>
<name>A0A401NGJ0_SCYTO</name>
<evidence type="ECO:0000313" key="2">
    <source>
        <dbReference type="Proteomes" id="UP000288216"/>
    </source>
</evidence>
<dbReference type="PANTHER" id="PTHR33198:SF19">
    <property type="entry name" value="CCHC-TYPE DOMAIN-CONTAINING PROTEIN"/>
    <property type="match status" value="1"/>
</dbReference>
<sequence length="120" mass="13843">MQPGMPGTKTYEEIVRILQAHYLPKPLVFAKHFRFHRRNQEEEEPIAQFVALLKKLTEYCEFGDVLNDTVRDKLVCDLRSEAMQKQLLTESSLALTKTMEIAVFTELTAKKAQQLSLSTQ</sequence>
<keyword evidence="2" id="KW-1185">Reference proteome</keyword>
<dbReference type="EMBL" id="BFAA01002359">
    <property type="protein sequence ID" value="GCB60062.1"/>
    <property type="molecule type" value="Genomic_DNA"/>
</dbReference>
<reference evidence="1 2" key="1">
    <citation type="journal article" date="2018" name="Nat. Ecol. Evol.">
        <title>Shark genomes provide insights into elasmobranch evolution and the origin of vertebrates.</title>
        <authorList>
            <person name="Hara Y"/>
            <person name="Yamaguchi K"/>
            <person name="Onimaru K"/>
            <person name="Kadota M"/>
            <person name="Koyanagi M"/>
            <person name="Keeley SD"/>
            <person name="Tatsumi K"/>
            <person name="Tanaka K"/>
            <person name="Motone F"/>
            <person name="Kageyama Y"/>
            <person name="Nozu R"/>
            <person name="Adachi N"/>
            <person name="Nishimura O"/>
            <person name="Nakagawa R"/>
            <person name="Tanegashima C"/>
            <person name="Kiyatake I"/>
            <person name="Matsumoto R"/>
            <person name="Murakumo K"/>
            <person name="Nishida K"/>
            <person name="Terakita A"/>
            <person name="Kuratani S"/>
            <person name="Sato K"/>
            <person name="Hyodo S Kuraku.S."/>
        </authorList>
    </citation>
    <scope>NUCLEOTIDE SEQUENCE [LARGE SCALE GENOMIC DNA]</scope>
</reference>
<organism evidence="1 2">
    <name type="scientific">Scyliorhinus torazame</name>
    <name type="common">Cloudy catshark</name>
    <name type="synonym">Catulus torazame</name>
    <dbReference type="NCBI Taxonomy" id="75743"/>
    <lineage>
        <taxon>Eukaryota</taxon>
        <taxon>Metazoa</taxon>
        <taxon>Chordata</taxon>
        <taxon>Craniata</taxon>
        <taxon>Vertebrata</taxon>
        <taxon>Chondrichthyes</taxon>
        <taxon>Elasmobranchii</taxon>
        <taxon>Galeomorphii</taxon>
        <taxon>Galeoidea</taxon>
        <taxon>Carcharhiniformes</taxon>
        <taxon>Scyliorhinidae</taxon>
        <taxon>Scyliorhinus</taxon>
    </lineage>
</organism>
<dbReference type="PANTHER" id="PTHR33198">
    <property type="entry name" value="ANK_REP_REGION DOMAIN-CONTAINING PROTEIN-RELATED"/>
    <property type="match status" value="1"/>
</dbReference>
<dbReference type="OMA" id="EHEPFED"/>
<protein>
    <recommendedName>
        <fullName evidence="3">Retrotransposon gag domain-containing protein</fullName>
    </recommendedName>
</protein>
<comment type="caution">
    <text evidence="1">The sequence shown here is derived from an EMBL/GenBank/DDBJ whole genome shotgun (WGS) entry which is preliminary data.</text>
</comment>
<evidence type="ECO:0000313" key="1">
    <source>
        <dbReference type="EMBL" id="GCB60062.1"/>
    </source>
</evidence>
<dbReference type="AlphaFoldDB" id="A0A401NGJ0"/>
<dbReference type="Proteomes" id="UP000288216">
    <property type="component" value="Unassembled WGS sequence"/>
</dbReference>
<dbReference type="OrthoDB" id="775972at2759"/>
<evidence type="ECO:0008006" key="3">
    <source>
        <dbReference type="Google" id="ProtNLM"/>
    </source>
</evidence>
<gene>
    <name evidence="1" type="ORF">scyTo_0006802</name>
</gene>
<proteinExistence type="predicted"/>